<dbReference type="Proteomes" id="UP000635278">
    <property type="component" value="Unassembled WGS sequence"/>
</dbReference>
<dbReference type="InterPro" id="IPR008920">
    <property type="entry name" value="TF_FadR/GntR_C"/>
</dbReference>
<comment type="caution">
    <text evidence="5">The sequence shown here is derived from an EMBL/GenBank/DDBJ whole genome shotgun (WGS) entry which is preliminary data.</text>
</comment>
<dbReference type="PROSITE" id="PS50949">
    <property type="entry name" value="HTH_GNTR"/>
    <property type="match status" value="1"/>
</dbReference>
<keyword evidence="2" id="KW-0238">DNA-binding</keyword>
<keyword evidence="6" id="KW-1185">Reference proteome</keyword>
<dbReference type="InterPro" id="IPR000524">
    <property type="entry name" value="Tscrpt_reg_HTH_GntR"/>
</dbReference>
<evidence type="ECO:0000313" key="5">
    <source>
        <dbReference type="EMBL" id="NHN84523.1"/>
    </source>
</evidence>
<protein>
    <submittedName>
        <fullName evidence="5">FCD domain-containing protein</fullName>
    </submittedName>
</protein>
<keyword evidence="3" id="KW-0804">Transcription</keyword>
<evidence type="ECO:0000313" key="6">
    <source>
        <dbReference type="Proteomes" id="UP000635278"/>
    </source>
</evidence>
<dbReference type="CDD" id="cd07377">
    <property type="entry name" value="WHTH_GntR"/>
    <property type="match status" value="1"/>
</dbReference>
<keyword evidence="1" id="KW-0805">Transcription regulation</keyword>
<dbReference type="SUPFAM" id="SSF46785">
    <property type="entry name" value="Winged helix' DNA-binding domain"/>
    <property type="match status" value="1"/>
</dbReference>
<dbReference type="RefSeq" id="WP_173582925.1">
    <property type="nucleotide sequence ID" value="NZ_WOTB01000008.1"/>
</dbReference>
<evidence type="ECO:0000259" key="4">
    <source>
        <dbReference type="PROSITE" id="PS50949"/>
    </source>
</evidence>
<name>A0ABX0JP26_9PROT</name>
<dbReference type="Gene3D" id="1.20.120.530">
    <property type="entry name" value="GntR ligand-binding domain-like"/>
    <property type="match status" value="1"/>
</dbReference>
<proteinExistence type="predicted"/>
<dbReference type="PRINTS" id="PR00035">
    <property type="entry name" value="HTHGNTR"/>
</dbReference>
<dbReference type="PANTHER" id="PTHR43537:SF50">
    <property type="entry name" value="TRANSCRIPTIONAL REGULATORY PROTEIN"/>
    <property type="match status" value="1"/>
</dbReference>
<evidence type="ECO:0000256" key="1">
    <source>
        <dbReference type="ARBA" id="ARBA00023015"/>
    </source>
</evidence>
<dbReference type="InterPro" id="IPR036390">
    <property type="entry name" value="WH_DNA-bd_sf"/>
</dbReference>
<evidence type="ECO:0000256" key="2">
    <source>
        <dbReference type="ARBA" id="ARBA00023125"/>
    </source>
</evidence>
<dbReference type="Pfam" id="PF00392">
    <property type="entry name" value="GntR"/>
    <property type="match status" value="1"/>
</dbReference>
<feature type="domain" description="HTH gntR-type" evidence="4">
    <location>
        <begin position="10"/>
        <end position="77"/>
    </location>
</feature>
<dbReference type="EMBL" id="WOTB01000008">
    <property type="protein sequence ID" value="NHN84523.1"/>
    <property type="molecule type" value="Genomic_DNA"/>
</dbReference>
<dbReference type="InterPro" id="IPR036388">
    <property type="entry name" value="WH-like_DNA-bd_sf"/>
</dbReference>
<dbReference type="SMART" id="SM00895">
    <property type="entry name" value="FCD"/>
    <property type="match status" value="1"/>
</dbReference>
<sequence>MTTPTAIPRLNLHDTVTTALRGMILDGVLVPGQKISEKKLCEQFGISRTPLREALKVLASEGLIELLPRRGAVVAQITEADIRDLFPIMGALEGLAGELACARMTERDLEHLQELHDQMMRSYQRRDEQRYLRQNRKMHEAIFEVARNPALTEMYQQVLTRIHACRFIVKKREEEWAVAVAEHEVIMEALRARDSGRAAQLMREHIAGTSARIALASLEADNGVRDAV</sequence>
<dbReference type="Gene3D" id="1.10.10.10">
    <property type="entry name" value="Winged helix-like DNA-binding domain superfamily/Winged helix DNA-binding domain"/>
    <property type="match status" value="1"/>
</dbReference>
<evidence type="ECO:0000256" key="3">
    <source>
        <dbReference type="ARBA" id="ARBA00023163"/>
    </source>
</evidence>
<dbReference type="SMART" id="SM00345">
    <property type="entry name" value="HTH_GNTR"/>
    <property type="match status" value="1"/>
</dbReference>
<organism evidence="5 6">
    <name type="scientific">Acetobacter musti</name>
    <dbReference type="NCBI Taxonomy" id="864732"/>
    <lineage>
        <taxon>Bacteria</taxon>
        <taxon>Pseudomonadati</taxon>
        <taxon>Pseudomonadota</taxon>
        <taxon>Alphaproteobacteria</taxon>
        <taxon>Acetobacterales</taxon>
        <taxon>Acetobacteraceae</taxon>
        <taxon>Acetobacter</taxon>
    </lineage>
</organism>
<dbReference type="InterPro" id="IPR011711">
    <property type="entry name" value="GntR_C"/>
</dbReference>
<dbReference type="Pfam" id="PF07729">
    <property type="entry name" value="FCD"/>
    <property type="match status" value="1"/>
</dbReference>
<reference evidence="5 6" key="1">
    <citation type="journal article" date="2020" name="Int. J. Syst. Evol. Microbiol.">
        <title>Novel acetic acid bacteria from cider fermentations: Acetobacter conturbans sp. nov. and Acetobacter fallax sp. nov.</title>
        <authorList>
            <person name="Sombolestani A.S."/>
            <person name="Cleenwerck I."/>
            <person name="Cnockaert M."/>
            <person name="Borremans W."/>
            <person name="Wieme A.D."/>
            <person name="De Vuyst L."/>
            <person name="Vandamme P."/>
        </authorList>
    </citation>
    <scope>NUCLEOTIDE SEQUENCE [LARGE SCALE GENOMIC DNA]</scope>
    <source>
        <strain evidence="5 6">LMG 30640</strain>
    </source>
</reference>
<dbReference type="SUPFAM" id="SSF48008">
    <property type="entry name" value="GntR ligand-binding domain-like"/>
    <property type="match status" value="1"/>
</dbReference>
<gene>
    <name evidence="5" type="ORF">GOB93_07680</name>
</gene>
<dbReference type="PANTHER" id="PTHR43537">
    <property type="entry name" value="TRANSCRIPTIONAL REGULATOR, GNTR FAMILY"/>
    <property type="match status" value="1"/>
</dbReference>
<accession>A0ABX0JP26</accession>